<reference evidence="1" key="1">
    <citation type="journal article" date="2020" name="mSystems">
        <title>Genome- and Community-Level Interaction Insights into Carbon Utilization and Element Cycling Functions of Hydrothermarchaeota in Hydrothermal Sediment.</title>
        <authorList>
            <person name="Zhou Z."/>
            <person name="Liu Y."/>
            <person name="Xu W."/>
            <person name="Pan J."/>
            <person name="Luo Z.H."/>
            <person name="Li M."/>
        </authorList>
    </citation>
    <scope>NUCLEOTIDE SEQUENCE [LARGE SCALE GENOMIC DNA]</scope>
    <source>
        <strain evidence="1">SpSt-655</strain>
    </source>
</reference>
<name>A0A7V4CGZ2_UNCW3</name>
<dbReference type="AlphaFoldDB" id="A0A7V4CGZ2"/>
<protein>
    <submittedName>
        <fullName evidence="1">Uncharacterized protein</fullName>
    </submittedName>
</protein>
<comment type="caution">
    <text evidence="1">The sequence shown here is derived from an EMBL/GenBank/DDBJ whole genome shotgun (WGS) entry which is preliminary data.</text>
</comment>
<dbReference type="EMBL" id="DTBX01000007">
    <property type="protein sequence ID" value="HGQ54864.1"/>
    <property type="molecule type" value="Genomic_DNA"/>
</dbReference>
<evidence type="ECO:0000313" key="1">
    <source>
        <dbReference type="EMBL" id="HGQ54864.1"/>
    </source>
</evidence>
<organism evidence="1">
    <name type="scientific">candidate division WOR-3 bacterium</name>
    <dbReference type="NCBI Taxonomy" id="2052148"/>
    <lineage>
        <taxon>Bacteria</taxon>
        <taxon>Bacteria division WOR-3</taxon>
    </lineage>
</organism>
<accession>A0A7V4CGZ2</accession>
<proteinExistence type="predicted"/>
<sequence>MLPFLIQLPIGRGHPNYLNLLKQELNIPYFYIEIPLNTNIIKLLNFLYKISPRNLFTISIYNWSRKKGRIPNFIIEKLKKELIKFLPKEKYLIIVSHPILAKALEEKENLYYLHCENAFPKEAVCNAKKIFVPLEITKEKAIAYGIDKEKIVVTNLFVEKELANLKEISYKKRLKRIEKKEKLSCVIFLSGAYPKVHIKKILRYVKYLIANNIRTFLFSGIDYSYYLYFQRKLFSEGVYVIRSKNWEEEIKKFQEIFLDIDFFIAASHERTNWALGLSLPMFVLTPFIGSYAYENYEIAKNYGVALLLEEIGNLSKDNLYEKLLQMNISCYNKFFTNGAKVASEIIEKELSNFNNF</sequence>
<gene>
    <name evidence="1" type="ORF">ENU28_00175</name>
</gene>